<gene>
    <name evidence="2" type="ORF">F8388_009635</name>
    <name evidence="3" type="ORF">G4B88_005319</name>
</gene>
<dbReference type="EMBL" id="JAATIP010000278">
    <property type="protein sequence ID" value="KAF4354644.1"/>
    <property type="molecule type" value="Genomic_DNA"/>
</dbReference>
<feature type="region of interest" description="Disordered" evidence="1">
    <location>
        <begin position="1"/>
        <end position="28"/>
    </location>
</feature>
<evidence type="ECO:0000256" key="1">
    <source>
        <dbReference type="SAM" id="MobiDB-lite"/>
    </source>
</evidence>
<sequence>MDVVMVDHDQRREAMKRQRSEGGEDQNANYQEMGFQFQRVSDQEDLSSGVVLSFSYSDGSACIAKAA</sequence>
<accession>A0A7J6HD88</accession>
<reference evidence="4 5" key="1">
    <citation type="journal article" date="2020" name="bioRxiv">
        <title>Sequence and annotation of 42 cannabis genomes reveals extensive copy number variation in cannabinoid synthesis and pathogen resistance genes.</title>
        <authorList>
            <person name="Mckernan K.J."/>
            <person name="Helbert Y."/>
            <person name="Kane L.T."/>
            <person name="Ebling H."/>
            <person name="Zhang L."/>
            <person name="Liu B."/>
            <person name="Eaton Z."/>
            <person name="Mclaughlin S."/>
            <person name="Kingan S."/>
            <person name="Baybayan P."/>
            <person name="Concepcion G."/>
            <person name="Jordan M."/>
            <person name="Riva A."/>
            <person name="Barbazuk W."/>
            <person name="Harkins T."/>
        </authorList>
    </citation>
    <scope>NUCLEOTIDE SEQUENCE [LARGE SCALE GENOMIC DNA]</scope>
    <source>
        <strain evidence="4 5">cv. Jamaican Lion 4</strain>
        <strain evidence="3">Father</strain>
        <strain evidence="2">Mother</strain>
        <tissue evidence="3">Leaf</tissue>
    </source>
</reference>
<evidence type="ECO:0000313" key="4">
    <source>
        <dbReference type="Proteomes" id="UP000525078"/>
    </source>
</evidence>
<dbReference type="Proteomes" id="UP000583929">
    <property type="component" value="Unassembled WGS sequence"/>
</dbReference>
<dbReference type="Proteomes" id="UP000525078">
    <property type="component" value="Unassembled WGS sequence"/>
</dbReference>
<name>A0A7J6HD88_CANSA</name>
<keyword evidence="5" id="KW-1185">Reference proteome</keyword>
<feature type="compositionally biased region" description="Basic and acidic residues" evidence="1">
    <location>
        <begin position="1"/>
        <end position="22"/>
    </location>
</feature>
<evidence type="ECO:0000313" key="2">
    <source>
        <dbReference type="EMBL" id="KAF4354644.1"/>
    </source>
</evidence>
<organism evidence="3 5">
    <name type="scientific">Cannabis sativa</name>
    <name type="common">Hemp</name>
    <name type="synonym">Marijuana</name>
    <dbReference type="NCBI Taxonomy" id="3483"/>
    <lineage>
        <taxon>Eukaryota</taxon>
        <taxon>Viridiplantae</taxon>
        <taxon>Streptophyta</taxon>
        <taxon>Embryophyta</taxon>
        <taxon>Tracheophyta</taxon>
        <taxon>Spermatophyta</taxon>
        <taxon>Magnoliopsida</taxon>
        <taxon>eudicotyledons</taxon>
        <taxon>Gunneridae</taxon>
        <taxon>Pentapetalae</taxon>
        <taxon>rosids</taxon>
        <taxon>fabids</taxon>
        <taxon>Rosales</taxon>
        <taxon>Cannabaceae</taxon>
        <taxon>Cannabis</taxon>
    </lineage>
</organism>
<proteinExistence type="predicted"/>
<dbReference type="AlphaFoldDB" id="A0A7J6HD88"/>
<evidence type="ECO:0000313" key="5">
    <source>
        <dbReference type="Proteomes" id="UP000583929"/>
    </source>
</evidence>
<evidence type="ECO:0000313" key="3">
    <source>
        <dbReference type="EMBL" id="KAF4392360.1"/>
    </source>
</evidence>
<dbReference type="EMBL" id="JAATIQ010000053">
    <property type="protein sequence ID" value="KAF4392360.1"/>
    <property type="molecule type" value="Genomic_DNA"/>
</dbReference>
<protein>
    <submittedName>
        <fullName evidence="3">Uncharacterized protein</fullName>
    </submittedName>
</protein>
<comment type="caution">
    <text evidence="3">The sequence shown here is derived from an EMBL/GenBank/DDBJ whole genome shotgun (WGS) entry which is preliminary data.</text>
</comment>